<evidence type="ECO:0000256" key="3">
    <source>
        <dbReference type="ARBA" id="ARBA00022679"/>
    </source>
</evidence>
<evidence type="ECO:0000259" key="16">
    <source>
        <dbReference type="PROSITE" id="PS50011"/>
    </source>
</evidence>
<dbReference type="EMBL" id="JAAMPC010000001">
    <property type="protein sequence ID" value="KAG2332324.1"/>
    <property type="molecule type" value="Genomic_DNA"/>
</dbReference>
<evidence type="ECO:0000313" key="19">
    <source>
        <dbReference type="Proteomes" id="UP000886595"/>
    </source>
</evidence>
<keyword evidence="7 13" id="KW-0547">Nucleotide-binding</keyword>
<dbReference type="SUPFAM" id="SSF56112">
    <property type="entry name" value="Protein kinase-like (PK-like)"/>
    <property type="match status" value="1"/>
</dbReference>
<keyword evidence="8" id="KW-0418">Kinase</keyword>
<keyword evidence="6" id="KW-0677">Repeat</keyword>
<dbReference type="Pfam" id="PF07714">
    <property type="entry name" value="PK_Tyr_Ser-Thr"/>
    <property type="match status" value="1"/>
</dbReference>
<dbReference type="PANTHER" id="PTHR27002:SF452">
    <property type="entry name" value="PROTEIN KINASE DOMAIN-CONTAINING PROTEIN"/>
    <property type="match status" value="1"/>
</dbReference>
<evidence type="ECO:0000256" key="1">
    <source>
        <dbReference type="ARBA" id="ARBA00004167"/>
    </source>
</evidence>
<feature type="domain" description="Gnk2-homologous" evidence="17">
    <location>
        <begin position="144"/>
        <end position="251"/>
    </location>
</feature>
<evidence type="ECO:0000256" key="11">
    <source>
        <dbReference type="ARBA" id="ARBA00023136"/>
    </source>
</evidence>
<evidence type="ECO:0000256" key="8">
    <source>
        <dbReference type="ARBA" id="ARBA00022777"/>
    </source>
</evidence>
<dbReference type="Gene3D" id="3.30.200.20">
    <property type="entry name" value="Phosphorylase Kinase, domain 1"/>
    <property type="match status" value="1"/>
</dbReference>
<evidence type="ECO:0000256" key="13">
    <source>
        <dbReference type="PROSITE-ProRule" id="PRU10141"/>
    </source>
</evidence>
<dbReference type="InterPro" id="IPR038408">
    <property type="entry name" value="GNK2_sf"/>
</dbReference>
<keyword evidence="19" id="KW-1185">Reference proteome</keyword>
<evidence type="ECO:0000256" key="5">
    <source>
        <dbReference type="ARBA" id="ARBA00022729"/>
    </source>
</evidence>
<keyword evidence="9 13" id="KW-0067">ATP-binding</keyword>
<evidence type="ECO:0000256" key="15">
    <source>
        <dbReference type="SAM" id="SignalP"/>
    </source>
</evidence>
<evidence type="ECO:0008006" key="20">
    <source>
        <dbReference type="Google" id="ProtNLM"/>
    </source>
</evidence>
<protein>
    <recommendedName>
        <fullName evidence="20">Cysteine-rich receptor-like protein kinase 39</fullName>
    </recommendedName>
</protein>
<keyword evidence="3" id="KW-0808">Transferase</keyword>
<dbReference type="InterPro" id="IPR001245">
    <property type="entry name" value="Ser-Thr/Tyr_kinase_cat_dom"/>
</dbReference>
<dbReference type="InterPro" id="IPR000719">
    <property type="entry name" value="Prot_kinase_dom"/>
</dbReference>
<dbReference type="AlphaFoldDB" id="A0A8X7WJX7"/>
<dbReference type="PANTHER" id="PTHR27002">
    <property type="entry name" value="RECEPTOR-LIKE SERINE/THREONINE-PROTEIN KINASE SD1-8"/>
    <property type="match status" value="1"/>
</dbReference>
<evidence type="ECO:0000313" key="18">
    <source>
        <dbReference type="EMBL" id="KAG2332324.1"/>
    </source>
</evidence>
<keyword evidence="12" id="KW-0675">Receptor</keyword>
<keyword evidence="10 14" id="KW-1133">Transmembrane helix</keyword>
<feature type="transmembrane region" description="Helical" evidence="14">
    <location>
        <begin position="281"/>
        <end position="302"/>
    </location>
</feature>
<evidence type="ECO:0000256" key="4">
    <source>
        <dbReference type="ARBA" id="ARBA00022692"/>
    </source>
</evidence>
<evidence type="ECO:0000259" key="17">
    <source>
        <dbReference type="PROSITE" id="PS51473"/>
    </source>
</evidence>
<organism evidence="18 19">
    <name type="scientific">Brassica carinata</name>
    <name type="common">Ethiopian mustard</name>
    <name type="synonym">Abyssinian cabbage</name>
    <dbReference type="NCBI Taxonomy" id="52824"/>
    <lineage>
        <taxon>Eukaryota</taxon>
        <taxon>Viridiplantae</taxon>
        <taxon>Streptophyta</taxon>
        <taxon>Embryophyta</taxon>
        <taxon>Tracheophyta</taxon>
        <taxon>Spermatophyta</taxon>
        <taxon>Magnoliopsida</taxon>
        <taxon>eudicotyledons</taxon>
        <taxon>Gunneridae</taxon>
        <taxon>Pentapetalae</taxon>
        <taxon>rosids</taxon>
        <taxon>malvids</taxon>
        <taxon>Brassicales</taxon>
        <taxon>Brassicaceae</taxon>
        <taxon>Brassiceae</taxon>
        <taxon>Brassica</taxon>
    </lineage>
</organism>
<sequence>MGKCFALMIILASVLLLFLQDLELVHADGCAGAIFNRNSTYAQNRYNLFSTLASKVVVNGGLYNDSLGQIPNRVQALVFCSRGVEQACISCVQKVIEDIQTNCPEQMDSFKWGTDDVDDHLSCLVRSSNQAVFRKFELRPAVIHPNPNSIEPSKNMTLFTKQWEATVNRTIKVAKESNTSSLLQYFGVVEAEFTEFPKVYMLMQCTPDITSPECTICLENCVALFKTQFWGRQGGAVTRPSCLFRWDLYPFHGAFDNATIFHAPPRVKAHANDKKGRSIRYGGIVAIVVPCFINLLVFIGLIKFYGPRRKSKNGINGKFGSAEYSDADGQIMLRFDLGIIIMATNDFSSENKLGQGGFGTVHKGILLNGREIAVKRLIRGLEGGLEFKNEVSLLTRLQHKNLVKLLGFCNERDEEILVYEFVPNSSLDRFIFDEEKRSLLTWERWAEGRPEIIIDPFLVENSSNEIVKLIQIGLLCVQENATKRPTMSSVMVWLGSENITIALTRAPAFTMIKSHSEDCTMSMSNVFTELSSR</sequence>
<dbReference type="Gene3D" id="3.30.430.20">
    <property type="entry name" value="Gnk2 domain, C-X8-C-X2-C motif"/>
    <property type="match status" value="2"/>
</dbReference>
<evidence type="ECO:0000256" key="12">
    <source>
        <dbReference type="ARBA" id="ARBA00023170"/>
    </source>
</evidence>
<feature type="domain" description="Gnk2-homologous" evidence="17">
    <location>
        <begin position="23"/>
        <end position="132"/>
    </location>
</feature>
<keyword evidence="5 15" id="KW-0732">Signal</keyword>
<feature type="chain" id="PRO_5036444969" description="Cysteine-rich receptor-like protein kinase 39" evidence="15">
    <location>
        <begin position="28"/>
        <end position="533"/>
    </location>
</feature>
<dbReference type="GO" id="GO:0005524">
    <property type="term" value="F:ATP binding"/>
    <property type="evidence" value="ECO:0007669"/>
    <property type="project" value="UniProtKB-UniRule"/>
</dbReference>
<dbReference type="InterPro" id="IPR002902">
    <property type="entry name" value="GNK2"/>
</dbReference>
<dbReference type="PROSITE" id="PS51473">
    <property type="entry name" value="GNK2"/>
    <property type="match status" value="2"/>
</dbReference>
<keyword evidence="4 14" id="KW-0812">Transmembrane</keyword>
<dbReference type="FunFam" id="3.30.430.20:FF:000007">
    <property type="entry name" value="Cysteine-rich receptor-like protein kinase 11"/>
    <property type="match status" value="1"/>
</dbReference>
<feature type="domain" description="Protein kinase" evidence="16">
    <location>
        <begin position="347"/>
        <end position="533"/>
    </location>
</feature>
<comment type="subcellular location">
    <subcellularLocation>
        <location evidence="1">Membrane</location>
        <topology evidence="1">Single-pass membrane protein</topology>
    </subcellularLocation>
</comment>
<evidence type="ECO:0000256" key="2">
    <source>
        <dbReference type="ARBA" id="ARBA00022527"/>
    </source>
</evidence>
<evidence type="ECO:0000256" key="14">
    <source>
        <dbReference type="SAM" id="Phobius"/>
    </source>
</evidence>
<dbReference type="Gene3D" id="1.10.510.10">
    <property type="entry name" value="Transferase(Phosphotransferase) domain 1"/>
    <property type="match status" value="1"/>
</dbReference>
<evidence type="ECO:0000256" key="6">
    <source>
        <dbReference type="ARBA" id="ARBA00022737"/>
    </source>
</evidence>
<dbReference type="CDD" id="cd23509">
    <property type="entry name" value="Gnk2-like"/>
    <property type="match status" value="2"/>
</dbReference>
<dbReference type="InterPro" id="IPR011009">
    <property type="entry name" value="Kinase-like_dom_sf"/>
</dbReference>
<feature type="signal peptide" evidence="15">
    <location>
        <begin position="1"/>
        <end position="27"/>
    </location>
</feature>
<dbReference type="InterPro" id="IPR017441">
    <property type="entry name" value="Protein_kinase_ATP_BS"/>
</dbReference>
<dbReference type="FunFam" id="3.30.200.20:FF:000162">
    <property type="entry name" value="Adenine nucleotide alpha hydrolase-like domain kinase"/>
    <property type="match status" value="1"/>
</dbReference>
<accession>A0A8X7WJX7</accession>
<gene>
    <name evidence="18" type="ORF">Bca52824_003504</name>
</gene>
<dbReference type="Proteomes" id="UP000886595">
    <property type="component" value="Unassembled WGS sequence"/>
</dbReference>
<proteinExistence type="predicted"/>
<keyword evidence="2" id="KW-0723">Serine/threonine-protein kinase</keyword>
<evidence type="ECO:0000256" key="10">
    <source>
        <dbReference type="ARBA" id="ARBA00022989"/>
    </source>
</evidence>
<dbReference type="OrthoDB" id="1033618at2759"/>
<dbReference type="Pfam" id="PF01657">
    <property type="entry name" value="Stress-antifung"/>
    <property type="match status" value="2"/>
</dbReference>
<dbReference type="GO" id="GO:0004674">
    <property type="term" value="F:protein serine/threonine kinase activity"/>
    <property type="evidence" value="ECO:0007669"/>
    <property type="project" value="UniProtKB-KW"/>
</dbReference>
<name>A0A8X7WJX7_BRACI</name>
<reference evidence="18 19" key="1">
    <citation type="submission" date="2020-02" db="EMBL/GenBank/DDBJ databases">
        <authorList>
            <person name="Ma Q."/>
            <person name="Huang Y."/>
            <person name="Song X."/>
            <person name="Pei D."/>
        </authorList>
    </citation>
    <scope>NUCLEOTIDE SEQUENCE [LARGE SCALE GENOMIC DNA]</scope>
    <source>
        <strain evidence="18">Sxm20200214</strain>
        <tissue evidence="18">Leaf</tissue>
    </source>
</reference>
<dbReference type="PROSITE" id="PS50011">
    <property type="entry name" value="PROTEIN_KINASE_DOM"/>
    <property type="match status" value="1"/>
</dbReference>
<dbReference type="PROSITE" id="PS00107">
    <property type="entry name" value="PROTEIN_KINASE_ATP"/>
    <property type="match status" value="1"/>
</dbReference>
<comment type="caution">
    <text evidence="18">The sequence shown here is derived from an EMBL/GenBank/DDBJ whole genome shotgun (WGS) entry which is preliminary data.</text>
</comment>
<evidence type="ECO:0000256" key="9">
    <source>
        <dbReference type="ARBA" id="ARBA00022840"/>
    </source>
</evidence>
<evidence type="ECO:0000256" key="7">
    <source>
        <dbReference type="ARBA" id="ARBA00022741"/>
    </source>
</evidence>
<feature type="binding site" evidence="13">
    <location>
        <position position="375"/>
    </location>
    <ligand>
        <name>ATP</name>
        <dbReference type="ChEBI" id="CHEBI:30616"/>
    </ligand>
</feature>
<keyword evidence="11 14" id="KW-0472">Membrane</keyword>
<dbReference type="GO" id="GO:0005886">
    <property type="term" value="C:plasma membrane"/>
    <property type="evidence" value="ECO:0007669"/>
    <property type="project" value="TreeGrafter"/>
</dbReference>